<name>A0ABQ7A7J4_BRACR</name>
<protein>
    <submittedName>
        <fullName evidence="2">Uncharacterized protein</fullName>
    </submittedName>
</protein>
<keyword evidence="3" id="KW-1185">Reference proteome</keyword>
<keyword evidence="1" id="KW-0472">Membrane</keyword>
<dbReference type="EMBL" id="QGKV02002055">
    <property type="protein sequence ID" value="KAF3493659.1"/>
    <property type="molecule type" value="Genomic_DNA"/>
</dbReference>
<evidence type="ECO:0000313" key="3">
    <source>
        <dbReference type="Proteomes" id="UP000266723"/>
    </source>
</evidence>
<dbReference type="Proteomes" id="UP000266723">
    <property type="component" value="Unassembled WGS sequence"/>
</dbReference>
<keyword evidence="1" id="KW-1133">Transmembrane helix</keyword>
<comment type="caution">
    <text evidence="2">The sequence shown here is derived from an EMBL/GenBank/DDBJ whole genome shotgun (WGS) entry which is preliminary data.</text>
</comment>
<keyword evidence="1" id="KW-0812">Transmembrane</keyword>
<gene>
    <name evidence="2" type="ORF">DY000_02055024</name>
</gene>
<feature type="transmembrane region" description="Helical" evidence="1">
    <location>
        <begin position="55"/>
        <end position="74"/>
    </location>
</feature>
<reference evidence="2 3" key="1">
    <citation type="journal article" date="2020" name="BMC Genomics">
        <title>Intraspecific diversification of the crop wild relative Brassica cretica Lam. using demographic model selection.</title>
        <authorList>
            <person name="Kioukis A."/>
            <person name="Michalopoulou V.A."/>
            <person name="Briers L."/>
            <person name="Pirintsos S."/>
            <person name="Studholme D.J."/>
            <person name="Pavlidis P."/>
            <person name="Sarris P.F."/>
        </authorList>
    </citation>
    <scope>NUCLEOTIDE SEQUENCE [LARGE SCALE GENOMIC DNA]</scope>
    <source>
        <strain evidence="3">cv. PFS-1207/04</strain>
    </source>
</reference>
<evidence type="ECO:0000313" key="2">
    <source>
        <dbReference type="EMBL" id="KAF3493659.1"/>
    </source>
</evidence>
<organism evidence="2 3">
    <name type="scientific">Brassica cretica</name>
    <name type="common">Mustard</name>
    <dbReference type="NCBI Taxonomy" id="69181"/>
    <lineage>
        <taxon>Eukaryota</taxon>
        <taxon>Viridiplantae</taxon>
        <taxon>Streptophyta</taxon>
        <taxon>Embryophyta</taxon>
        <taxon>Tracheophyta</taxon>
        <taxon>Spermatophyta</taxon>
        <taxon>Magnoliopsida</taxon>
        <taxon>eudicotyledons</taxon>
        <taxon>Gunneridae</taxon>
        <taxon>Pentapetalae</taxon>
        <taxon>rosids</taxon>
        <taxon>malvids</taxon>
        <taxon>Brassicales</taxon>
        <taxon>Brassicaceae</taxon>
        <taxon>Brassiceae</taxon>
        <taxon>Brassica</taxon>
    </lineage>
</organism>
<proteinExistence type="predicted"/>
<accession>A0ABQ7A7J4</accession>
<evidence type="ECO:0000256" key="1">
    <source>
        <dbReference type="SAM" id="Phobius"/>
    </source>
</evidence>
<sequence length="79" mass="8537">MQCFGKPQQQAASLVWPSASLRCGSCIKPDPQRTVVSFIKVPISLSGLVLFDVPLSLPNLFSIHFGLFAGVVFARAKMS</sequence>